<evidence type="ECO:0000256" key="2">
    <source>
        <dbReference type="ARBA" id="ARBA00022771"/>
    </source>
</evidence>
<dbReference type="InterPro" id="IPR017907">
    <property type="entry name" value="Znf_RING_CS"/>
</dbReference>
<comment type="caution">
    <text evidence="4">The sequence shown here is derived from an EMBL/GenBank/DDBJ whole genome shotgun (WGS) entry which is preliminary data.</text>
</comment>
<name>A0A811JQ19_9BILA</name>
<dbReference type="AlphaFoldDB" id="A0A811JQ19"/>
<keyword evidence="5" id="KW-1185">Reference proteome</keyword>
<dbReference type="EMBL" id="CAJFCW020000001">
    <property type="protein sequence ID" value="CAG9077050.1"/>
    <property type="molecule type" value="Genomic_DNA"/>
</dbReference>
<evidence type="ECO:0008006" key="6">
    <source>
        <dbReference type="Google" id="ProtNLM"/>
    </source>
</evidence>
<dbReference type="Proteomes" id="UP000783686">
    <property type="component" value="Unassembled WGS sequence"/>
</dbReference>
<dbReference type="PROSITE" id="PS00518">
    <property type="entry name" value="ZF_RING_1"/>
    <property type="match status" value="1"/>
</dbReference>
<reference evidence="4" key="1">
    <citation type="submission" date="2020-09" db="EMBL/GenBank/DDBJ databases">
        <authorList>
            <person name="Kikuchi T."/>
        </authorList>
    </citation>
    <scope>NUCLEOTIDE SEQUENCE</scope>
    <source>
        <strain evidence="4">SH1</strain>
    </source>
</reference>
<accession>A0A811JQ19</accession>
<keyword evidence="3" id="KW-0862">Zinc</keyword>
<gene>
    <name evidence="4" type="ORF">BOKJ2_LOCUS63</name>
</gene>
<proteinExistence type="predicted"/>
<evidence type="ECO:0000256" key="3">
    <source>
        <dbReference type="ARBA" id="ARBA00022833"/>
    </source>
</evidence>
<dbReference type="Proteomes" id="UP000614601">
    <property type="component" value="Unassembled WGS sequence"/>
</dbReference>
<dbReference type="EMBL" id="CAJFDH010000001">
    <property type="protein sequence ID" value="CAD5205379.1"/>
    <property type="molecule type" value="Genomic_DNA"/>
</dbReference>
<protein>
    <recommendedName>
        <fullName evidence="6">RING-type domain-containing protein</fullName>
    </recommendedName>
</protein>
<evidence type="ECO:0000313" key="5">
    <source>
        <dbReference type="Proteomes" id="UP000614601"/>
    </source>
</evidence>
<keyword evidence="2" id="KW-0863">Zinc-finger</keyword>
<sequence>MSELSEAMDQISRSFELNSTTTSATATSTSLEEEGAITDGIFVQCEGPCKKKVNPKRAKVFGKCDHVVCETCVNTEPRAYHIVADLAPELGCPNRRCLLDSLVETSMNEKERKALIEASLHCKDSPEMIQDGSEEIRLIYVQFAFLSAKGEVKDCWSVECQSNQTIKETLDYGITDSSFNAKTFDTYFMRGNHEEIPGHDQWVKLTEHQDSDNLKQIVDNDDNTLIIFQEK</sequence>
<dbReference type="GO" id="GO:0008270">
    <property type="term" value="F:zinc ion binding"/>
    <property type="evidence" value="ECO:0007669"/>
    <property type="project" value="UniProtKB-KW"/>
</dbReference>
<organism evidence="4 5">
    <name type="scientific">Bursaphelenchus okinawaensis</name>
    <dbReference type="NCBI Taxonomy" id="465554"/>
    <lineage>
        <taxon>Eukaryota</taxon>
        <taxon>Metazoa</taxon>
        <taxon>Ecdysozoa</taxon>
        <taxon>Nematoda</taxon>
        <taxon>Chromadorea</taxon>
        <taxon>Rhabditida</taxon>
        <taxon>Tylenchina</taxon>
        <taxon>Tylenchomorpha</taxon>
        <taxon>Aphelenchoidea</taxon>
        <taxon>Aphelenchoididae</taxon>
        <taxon>Bursaphelenchus</taxon>
    </lineage>
</organism>
<keyword evidence="1" id="KW-0479">Metal-binding</keyword>
<evidence type="ECO:0000256" key="1">
    <source>
        <dbReference type="ARBA" id="ARBA00022723"/>
    </source>
</evidence>
<evidence type="ECO:0000313" key="4">
    <source>
        <dbReference type="EMBL" id="CAD5205379.1"/>
    </source>
</evidence>